<sequence>MQVDTAALRTAAVKLRDEVAEQLRRAGIQAGGPERDFRVAGAFDSYTTPGPYRAAVAAWEKELEVLAEATRQLADALEAAAADYDTSDARSAGRLAGSK</sequence>
<dbReference type="HOGENOM" id="CLU_2314085_0_0_11"/>
<dbReference type="KEGG" id="afs:AFR_38510"/>
<dbReference type="Proteomes" id="UP000017746">
    <property type="component" value="Chromosome"/>
</dbReference>
<dbReference type="GO" id="GO:0009306">
    <property type="term" value="P:protein secretion"/>
    <property type="evidence" value="ECO:0007669"/>
    <property type="project" value="InterPro"/>
</dbReference>
<evidence type="ECO:0000313" key="2">
    <source>
        <dbReference type="Proteomes" id="UP000017746"/>
    </source>
</evidence>
<name>U5WDD2_9ACTN</name>
<evidence type="ECO:0000313" key="1">
    <source>
        <dbReference type="EMBL" id="AGZ45956.1"/>
    </source>
</evidence>
<dbReference type="RefSeq" id="WP_023562290.1">
    <property type="nucleotide sequence ID" value="NC_022657.1"/>
</dbReference>
<dbReference type="InterPro" id="IPR022536">
    <property type="entry name" value="EspC"/>
</dbReference>
<protein>
    <recommendedName>
        <fullName evidence="3">PE domain-containing protein</fullName>
    </recommendedName>
</protein>
<dbReference type="STRING" id="1246995.AFR_38510"/>
<organism evidence="1 2">
    <name type="scientific">Actinoplanes friuliensis DSM 7358</name>
    <dbReference type="NCBI Taxonomy" id="1246995"/>
    <lineage>
        <taxon>Bacteria</taxon>
        <taxon>Bacillati</taxon>
        <taxon>Actinomycetota</taxon>
        <taxon>Actinomycetes</taxon>
        <taxon>Micromonosporales</taxon>
        <taxon>Micromonosporaceae</taxon>
        <taxon>Actinoplanes</taxon>
    </lineage>
</organism>
<dbReference type="AlphaFoldDB" id="U5WDD2"/>
<proteinExistence type="predicted"/>
<dbReference type="OrthoDB" id="3872563at2"/>
<dbReference type="Pfam" id="PF10824">
    <property type="entry name" value="T7SS_ESX_EspC"/>
    <property type="match status" value="1"/>
</dbReference>
<gene>
    <name evidence="1" type="ORF">AFR_38510</name>
</gene>
<accession>U5WDD2</accession>
<keyword evidence="2" id="KW-1185">Reference proteome</keyword>
<evidence type="ECO:0008006" key="3">
    <source>
        <dbReference type="Google" id="ProtNLM"/>
    </source>
</evidence>
<reference evidence="1 2" key="1">
    <citation type="journal article" date="2014" name="J. Biotechnol.">
        <title>Complete genome sequence of the actinobacterium Actinoplanes friuliensis HAG 010964, producer of the lipopeptide antibiotic friulimycin.</title>
        <authorList>
            <person name="Ruckert C."/>
            <person name="Szczepanowski R."/>
            <person name="Albersmeier A."/>
            <person name="Goesmann A."/>
            <person name="Fischer N."/>
            <person name="Steinkamper A."/>
            <person name="Puhler A."/>
            <person name="Biener R."/>
            <person name="Schwartz D."/>
            <person name="Kalinowski J."/>
        </authorList>
    </citation>
    <scope>NUCLEOTIDE SEQUENCE [LARGE SCALE GENOMIC DNA]</scope>
    <source>
        <strain evidence="1 2">DSM 7358</strain>
    </source>
</reference>
<dbReference type="EMBL" id="CP006272">
    <property type="protein sequence ID" value="AGZ45956.1"/>
    <property type="molecule type" value="Genomic_DNA"/>
</dbReference>
<dbReference type="PATRIC" id="fig|1246995.3.peg.7792"/>